<proteinExistence type="predicted"/>
<accession>A0A2H5N154</accession>
<gene>
    <name evidence="2" type="ORF">CUMW_284320</name>
</gene>
<name>A0A2H5N154_CITUN</name>
<protein>
    <submittedName>
        <fullName evidence="2">Uncharacterized protein</fullName>
    </submittedName>
</protein>
<dbReference type="EMBL" id="BDQV01004489">
    <property type="protein sequence ID" value="GAY33647.1"/>
    <property type="molecule type" value="Genomic_DNA"/>
</dbReference>
<reference evidence="2 3" key="1">
    <citation type="journal article" date="2017" name="Front. Genet.">
        <title>Draft sequencing of the heterozygous diploid genome of Satsuma (Citrus unshiu Marc.) using a hybrid assembly approach.</title>
        <authorList>
            <person name="Shimizu T."/>
            <person name="Tanizawa Y."/>
            <person name="Mochizuki T."/>
            <person name="Nagasaki H."/>
            <person name="Yoshioka T."/>
            <person name="Toyoda A."/>
            <person name="Fujiyama A."/>
            <person name="Kaminuma E."/>
            <person name="Nakamura Y."/>
        </authorList>
    </citation>
    <scope>NUCLEOTIDE SEQUENCE [LARGE SCALE GENOMIC DNA]</scope>
    <source>
        <strain evidence="3">cv. Miyagawa wase</strain>
    </source>
</reference>
<evidence type="ECO:0000256" key="1">
    <source>
        <dbReference type="SAM" id="Phobius"/>
    </source>
</evidence>
<comment type="caution">
    <text evidence="2">The sequence shown here is derived from an EMBL/GenBank/DDBJ whole genome shotgun (WGS) entry which is preliminary data.</text>
</comment>
<keyword evidence="3" id="KW-1185">Reference proteome</keyword>
<sequence length="149" mass="17052">MAKLANHVASINCFMNNLIKWRLNAVIKEKIRNMCFSPFLKTKDKVDKDRDLIVYLVSLPIDGLPVTGKEISRVQAVQYLGIGEDVFGKLGNHFQDMPIDGGEQFCMLLEHTFYIYLGQFLSGVLLHMFTVLSLEDFGKINQYAWGQQF</sequence>
<keyword evidence="1" id="KW-0812">Transmembrane</keyword>
<dbReference type="AlphaFoldDB" id="A0A2H5N154"/>
<organism evidence="2 3">
    <name type="scientific">Citrus unshiu</name>
    <name type="common">Satsuma mandarin</name>
    <name type="synonym">Citrus nobilis var. unshiu</name>
    <dbReference type="NCBI Taxonomy" id="55188"/>
    <lineage>
        <taxon>Eukaryota</taxon>
        <taxon>Viridiplantae</taxon>
        <taxon>Streptophyta</taxon>
        <taxon>Embryophyta</taxon>
        <taxon>Tracheophyta</taxon>
        <taxon>Spermatophyta</taxon>
        <taxon>Magnoliopsida</taxon>
        <taxon>eudicotyledons</taxon>
        <taxon>Gunneridae</taxon>
        <taxon>Pentapetalae</taxon>
        <taxon>rosids</taxon>
        <taxon>malvids</taxon>
        <taxon>Sapindales</taxon>
        <taxon>Rutaceae</taxon>
        <taxon>Aurantioideae</taxon>
        <taxon>Citrus</taxon>
    </lineage>
</organism>
<evidence type="ECO:0000313" key="2">
    <source>
        <dbReference type="EMBL" id="GAY33647.1"/>
    </source>
</evidence>
<keyword evidence="1" id="KW-0472">Membrane</keyword>
<feature type="transmembrane region" description="Helical" evidence="1">
    <location>
        <begin position="113"/>
        <end position="134"/>
    </location>
</feature>
<dbReference type="Proteomes" id="UP000236630">
    <property type="component" value="Unassembled WGS sequence"/>
</dbReference>
<evidence type="ECO:0000313" key="3">
    <source>
        <dbReference type="Proteomes" id="UP000236630"/>
    </source>
</evidence>
<keyword evidence="1" id="KW-1133">Transmembrane helix</keyword>